<keyword evidence="3" id="KW-0963">Cytoplasm</keyword>
<gene>
    <name evidence="8" type="ORF">KC19_12G063900</name>
</gene>
<dbReference type="Proteomes" id="UP000822688">
    <property type="component" value="Chromosome 12"/>
</dbReference>
<evidence type="ECO:0000256" key="5">
    <source>
        <dbReference type="ARBA" id="ARBA00023212"/>
    </source>
</evidence>
<dbReference type="Pfam" id="PF06886">
    <property type="entry name" value="TPX2"/>
    <property type="match status" value="1"/>
</dbReference>
<feature type="region of interest" description="Disordered" evidence="6">
    <location>
        <begin position="128"/>
        <end position="148"/>
    </location>
</feature>
<dbReference type="EMBL" id="CM026433">
    <property type="protein sequence ID" value="KAG0554116.1"/>
    <property type="molecule type" value="Genomic_DNA"/>
</dbReference>
<dbReference type="GO" id="GO:0000226">
    <property type="term" value="P:microtubule cytoskeleton organization"/>
    <property type="evidence" value="ECO:0007669"/>
    <property type="project" value="InterPro"/>
</dbReference>
<evidence type="ECO:0000259" key="7">
    <source>
        <dbReference type="Pfam" id="PF06886"/>
    </source>
</evidence>
<dbReference type="GO" id="GO:0005874">
    <property type="term" value="C:microtubule"/>
    <property type="evidence" value="ECO:0007669"/>
    <property type="project" value="UniProtKB-KW"/>
</dbReference>
<evidence type="ECO:0000256" key="1">
    <source>
        <dbReference type="ARBA" id="ARBA00004245"/>
    </source>
</evidence>
<sequence>MPLFMSDAEYENEKGDVEAVVAKADSFIKDLQGQLEAQKASCTDLEQKLQTAETALQQSKEHGQELESKLEQTRKELESLKKGRSGTRDLAAPKTVPDIDVHAKVPKLHVKVKPDVVKKIIPQTRKSVPEGFAPKIPGSTPGDNGISSLKLSKEDQEHLENLDKEDAKLGEEMAALKSKGGNTSALGIKSQERAEKRREFYAKLEEKMKAKEEEKHQMEAKKEEENENKMKELRKGLKFKATPLPSFYQDGPPKVEVKKIPPTKPRSPNLTTARRASLYEAEHDGSKSPVARVRNGDHGFKDDSMRRSMNRRKSISSSTDAPKAAAGAPPKAEDASMPAPTPAPEAVAAH</sequence>
<accession>A0A8T0G4B0</accession>
<evidence type="ECO:0000256" key="6">
    <source>
        <dbReference type="SAM" id="MobiDB-lite"/>
    </source>
</evidence>
<feature type="region of interest" description="Disordered" evidence="6">
    <location>
        <begin position="241"/>
        <end position="350"/>
    </location>
</feature>
<feature type="compositionally biased region" description="Basic and acidic residues" evidence="6">
    <location>
        <begin position="294"/>
        <end position="306"/>
    </location>
</feature>
<evidence type="ECO:0000313" key="9">
    <source>
        <dbReference type="Proteomes" id="UP000822688"/>
    </source>
</evidence>
<evidence type="ECO:0000256" key="2">
    <source>
        <dbReference type="ARBA" id="ARBA00005885"/>
    </source>
</evidence>
<dbReference type="GO" id="GO:0008017">
    <property type="term" value="F:microtubule binding"/>
    <property type="evidence" value="ECO:0007669"/>
    <property type="project" value="InterPro"/>
</dbReference>
<feature type="region of interest" description="Disordered" evidence="6">
    <location>
        <begin position="207"/>
        <end position="228"/>
    </location>
</feature>
<comment type="similarity">
    <text evidence="2">Belongs to the TPX2 family.</text>
</comment>
<evidence type="ECO:0000313" key="8">
    <source>
        <dbReference type="EMBL" id="KAG0554116.1"/>
    </source>
</evidence>
<proteinExistence type="inferred from homology"/>
<dbReference type="AlphaFoldDB" id="A0A8T0G4B0"/>
<evidence type="ECO:0000256" key="3">
    <source>
        <dbReference type="ARBA" id="ARBA00022490"/>
    </source>
</evidence>
<feature type="compositionally biased region" description="Low complexity" evidence="6">
    <location>
        <begin position="321"/>
        <end position="330"/>
    </location>
</feature>
<dbReference type="PANTHER" id="PTHR46372">
    <property type="entry name" value="PROTEIN WVD2-LIKE 3"/>
    <property type="match status" value="1"/>
</dbReference>
<keyword evidence="5" id="KW-0206">Cytoskeleton</keyword>
<comment type="caution">
    <text evidence="8">The sequence shown here is derived from an EMBL/GenBank/DDBJ whole genome shotgun (WGS) entry which is preliminary data.</text>
</comment>
<keyword evidence="4" id="KW-0493">Microtubule</keyword>
<dbReference type="InterPro" id="IPR027329">
    <property type="entry name" value="TPX2_C"/>
</dbReference>
<dbReference type="InterPro" id="IPR044806">
    <property type="entry name" value="WVD2/WDL1-4"/>
</dbReference>
<feature type="region of interest" description="Disordered" evidence="6">
    <location>
        <begin position="54"/>
        <end position="95"/>
    </location>
</feature>
<feature type="domain" description="TPX2 C-terminal" evidence="7">
    <location>
        <begin position="189"/>
        <end position="260"/>
    </location>
</feature>
<name>A0A8T0G4B0_CERPU</name>
<feature type="compositionally biased region" description="Basic and acidic residues" evidence="6">
    <location>
        <begin position="59"/>
        <end position="81"/>
    </location>
</feature>
<reference evidence="8" key="1">
    <citation type="submission" date="2020-06" db="EMBL/GenBank/DDBJ databases">
        <title>WGS assembly of Ceratodon purpureus strain R40.</title>
        <authorList>
            <person name="Carey S.B."/>
            <person name="Jenkins J."/>
            <person name="Shu S."/>
            <person name="Lovell J.T."/>
            <person name="Sreedasyam A."/>
            <person name="Maumus F."/>
            <person name="Tiley G.P."/>
            <person name="Fernandez-Pozo N."/>
            <person name="Barry K."/>
            <person name="Chen C."/>
            <person name="Wang M."/>
            <person name="Lipzen A."/>
            <person name="Daum C."/>
            <person name="Saski C.A."/>
            <person name="Payton A.C."/>
            <person name="Mcbreen J.C."/>
            <person name="Conrad R.E."/>
            <person name="Kollar L.M."/>
            <person name="Olsson S."/>
            <person name="Huttunen S."/>
            <person name="Landis J.B."/>
            <person name="Wickett N.J."/>
            <person name="Johnson M.G."/>
            <person name="Rensing S.A."/>
            <person name="Grimwood J."/>
            <person name="Schmutz J."/>
            <person name="Mcdaniel S.F."/>
        </authorList>
    </citation>
    <scope>NUCLEOTIDE SEQUENCE</scope>
    <source>
        <strain evidence="8">R40</strain>
    </source>
</reference>
<organism evidence="8 9">
    <name type="scientific">Ceratodon purpureus</name>
    <name type="common">Fire moss</name>
    <name type="synonym">Dicranum purpureum</name>
    <dbReference type="NCBI Taxonomy" id="3225"/>
    <lineage>
        <taxon>Eukaryota</taxon>
        <taxon>Viridiplantae</taxon>
        <taxon>Streptophyta</taxon>
        <taxon>Embryophyta</taxon>
        <taxon>Bryophyta</taxon>
        <taxon>Bryophytina</taxon>
        <taxon>Bryopsida</taxon>
        <taxon>Dicranidae</taxon>
        <taxon>Pseudoditrichales</taxon>
        <taxon>Ditrichaceae</taxon>
        <taxon>Ceratodon</taxon>
    </lineage>
</organism>
<keyword evidence="9" id="KW-1185">Reference proteome</keyword>
<protein>
    <recommendedName>
        <fullName evidence="7">TPX2 C-terminal domain-containing protein</fullName>
    </recommendedName>
</protein>
<dbReference type="PANTHER" id="PTHR46372:SF2">
    <property type="entry name" value="PROTEIN WVD2-LIKE 3"/>
    <property type="match status" value="1"/>
</dbReference>
<comment type="subcellular location">
    <subcellularLocation>
        <location evidence="1">Cytoplasm</location>
        <location evidence="1">Cytoskeleton</location>
    </subcellularLocation>
</comment>
<evidence type="ECO:0000256" key="4">
    <source>
        <dbReference type="ARBA" id="ARBA00022701"/>
    </source>
</evidence>